<reference evidence="2 3" key="1">
    <citation type="submission" date="2016-05" db="EMBL/GenBank/DDBJ databases">
        <title>Comparative analysis of secretome profiles of manganese(II)-oxidizing ascomycete fungi.</title>
        <authorList>
            <consortium name="DOE Joint Genome Institute"/>
            <person name="Zeiner C.A."/>
            <person name="Purvine S.O."/>
            <person name="Zink E.M."/>
            <person name="Wu S."/>
            <person name="Pasa-Tolic L."/>
            <person name="Chaput D.L."/>
            <person name="Haridas S."/>
            <person name="Grigoriev I.V."/>
            <person name="Santelli C.M."/>
            <person name="Hansel C.M."/>
        </authorList>
    </citation>
    <scope>NUCLEOTIDE SEQUENCE [LARGE SCALE GENOMIC DNA]</scope>
    <source>
        <strain evidence="2 3">AP3s5-JAC2a</strain>
    </source>
</reference>
<keyword evidence="3" id="KW-1185">Reference proteome</keyword>
<name>A0A177C0U0_9PLEO</name>
<proteinExistence type="predicted"/>
<feature type="region of interest" description="Disordered" evidence="1">
    <location>
        <begin position="141"/>
        <end position="192"/>
    </location>
</feature>
<evidence type="ECO:0000256" key="1">
    <source>
        <dbReference type="SAM" id="MobiDB-lite"/>
    </source>
</evidence>
<dbReference type="RefSeq" id="XP_018031470.1">
    <property type="nucleotide sequence ID" value="XM_018183290.1"/>
</dbReference>
<evidence type="ECO:0000313" key="3">
    <source>
        <dbReference type="Proteomes" id="UP000077069"/>
    </source>
</evidence>
<protein>
    <submittedName>
        <fullName evidence="2">Uncharacterized protein</fullName>
    </submittedName>
</protein>
<sequence>MENTSASGSISQSSHGQTEIEFTMSIQNLLNAAYGVPNAQKSTVNTTKKFLYLTCKKTVTSADPVTPTCSTEERFCEACQISVLARNRKKHERSIRHQKCMGAANTRIRLRHCEYCGYGIHAGGWARHLQQAVHLRAVKEESSTTEEGFDPVPTLGMGVASDPEGQRVSPLPFPRSQNGISIARPLSRGRSA</sequence>
<dbReference type="InParanoid" id="A0A177C0U0"/>
<accession>A0A177C0U0</accession>
<evidence type="ECO:0000313" key="2">
    <source>
        <dbReference type="EMBL" id="OAG01105.1"/>
    </source>
</evidence>
<dbReference type="GeneID" id="28766776"/>
<dbReference type="Proteomes" id="UP000077069">
    <property type="component" value="Unassembled WGS sequence"/>
</dbReference>
<dbReference type="AlphaFoldDB" id="A0A177C0U0"/>
<gene>
    <name evidence="2" type="ORF">CC84DRAFT_1221638</name>
</gene>
<dbReference type="EMBL" id="KV441558">
    <property type="protein sequence ID" value="OAG01105.1"/>
    <property type="molecule type" value="Genomic_DNA"/>
</dbReference>
<organism evidence="2 3">
    <name type="scientific">Paraphaeosphaeria sporulosa</name>
    <dbReference type="NCBI Taxonomy" id="1460663"/>
    <lineage>
        <taxon>Eukaryota</taxon>
        <taxon>Fungi</taxon>
        <taxon>Dikarya</taxon>
        <taxon>Ascomycota</taxon>
        <taxon>Pezizomycotina</taxon>
        <taxon>Dothideomycetes</taxon>
        <taxon>Pleosporomycetidae</taxon>
        <taxon>Pleosporales</taxon>
        <taxon>Massarineae</taxon>
        <taxon>Didymosphaeriaceae</taxon>
        <taxon>Paraphaeosphaeria</taxon>
    </lineage>
</organism>